<accession>A0A1C2G2W4</accession>
<dbReference type="Gene3D" id="1.20.1260.10">
    <property type="match status" value="1"/>
</dbReference>
<dbReference type="GO" id="GO:0008199">
    <property type="term" value="F:ferric iron binding"/>
    <property type="evidence" value="ECO:0007669"/>
    <property type="project" value="InterPro"/>
</dbReference>
<keyword evidence="2" id="KW-0408">Iron</keyword>
<keyword evidence="1" id="KW-0409">Iron storage</keyword>
<dbReference type="NCBIfam" id="NF009990">
    <property type="entry name" value="PRK13456.1"/>
    <property type="match status" value="1"/>
</dbReference>
<evidence type="ECO:0000259" key="3">
    <source>
        <dbReference type="Pfam" id="PF00210"/>
    </source>
</evidence>
<proteinExistence type="predicted"/>
<dbReference type="STRING" id="163359.A9R16_09655"/>
<dbReference type="EMBL" id="PSYR01000001">
    <property type="protein sequence ID" value="RCN59190.1"/>
    <property type="molecule type" value="Genomic_DNA"/>
</dbReference>
<dbReference type="InterPro" id="IPR008331">
    <property type="entry name" value="Ferritin_DPS_dom"/>
</dbReference>
<dbReference type="Proteomes" id="UP000253250">
    <property type="component" value="Unassembled WGS sequence"/>
</dbReference>
<dbReference type="RefSeq" id="WP_065969472.1">
    <property type="nucleotide sequence ID" value="NZ_CP080624.1"/>
</dbReference>
<dbReference type="PANTHER" id="PTHR30295:SF1">
    <property type="entry name" value="DNA PROTECTION DURING STARVATION PROTEIN"/>
    <property type="match status" value="1"/>
</dbReference>
<evidence type="ECO:0000256" key="2">
    <source>
        <dbReference type="ARBA" id="ARBA00023004"/>
    </source>
</evidence>
<feature type="domain" description="Ferritin/DPS" evidence="3">
    <location>
        <begin position="31"/>
        <end position="161"/>
    </location>
</feature>
<dbReference type="PIRSF" id="PIRSF018063">
    <property type="entry name" value="Ferrtn_UCP018063"/>
    <property type="match status" value="1"/>
</dbReference>
<dbReference type="GO" id="GO:0006879">
    <property type="term" value="P:intracellular iron ion homeostasis"/>
    <property type="evidence" value="ECO:0007669"/>
    <property type="project" value="UniProtKB-KW"/>
</dbReference>
<dbReference type="OrthoDB" id="9800505at2"/>
<organism evidence="4 5">
    <name type="scientific">Acidiferrobacter thiooxydans</name>
    <dbReference type="NCBI Taxonomy" id="163359"/>
    <lineage>
        <taxon>Bacteria</taxon>
        <taxon>Pseudomonadati</taxon>
        <taxon>Pseudomonadota</taxon>
        <taxon>Gammaproteobacteria</taxon>
        <taxon>Acidiferrobacterales</taxon>
        <taxon>Acidiferrobacteraceae</taxon>
        <taxon>Acidiferrobacter</taxon>
    </lineage>
</organism>
<dbReference type="GO" id="GO:0005829">
    <property type="term" value="C:cytosol"/>
    <property type="evidence" value="ECO:0007669"/>
    <property type="project" value="TreeGrafter"/>
</dbReference>
<dbReference type="InterPro" id="IPR014490">
    <property type="entry name" value="Dps-like"/>
</dbReference>
<keyword evidence="5" id="KW-1185">Reference proteome</keyword>
<sequence length="196" mass="21720">MVRCVARELVEWSGVDAQRLVDLLVERALGEIGNYYYYTLLRMHLVGVKGDALRRVVDDAREEDRNHFEALVPRIYELGGRLPAIFAGELGGLGALRNLPAEADVPQIIPILLKATEESVRAYTQLCSATAGKDNRTYNLVLAILHEEIAHQVWLLEFLGRDASDGAACPRDISPFVAPHLRPPQSAHLEPSSRTA</sequence>
<dbReference type="InterPro" id="IPR012347">
    <property type="entry name" value="Ferritin-like"/>
</dbReference>
<comment type="caution">
    <text evidence="4">The sequence shown here is derived from an EMBL/GenBank/DDBJ whole genome shotgun (WGS) entry which is preliminary data.</text>
</comment>
<name>A0A1C2G2W4_9GAMM</name>
<dbReference type="InterPro" id="IPR009078">
    <property type="entry name" value="Ferritin-like_SF"/>
</dbReference>
<reference evidence="4 5" key="1">
    <citation type="submission" date="2018-02" db="EMBL/GenBank/DDBJ databases">
        <title>Insights into the biology of acidophilic members of the Acidiferrobacteraceae family derived from comparative genomic analyses.</title>
        <authorList>
            <person name="Issotta F."/>
            <person name="Thyssen C."/>
            <person name="Mena C."/>
            <person name="Moya A."/>
            <person name="Bellenberg S."/>
            <person name="Sproer C."/>
            <person name="Covarrubias P.C."/>
            <person name="Sand W."/>
            <person name="Quatrini R."/>
            <person name="Vera M."/>
        </authorList>
    </citation>
    <scope>NUCLEOTIDE SEQUENCE [LARGE SCALE GENOMIC DNA]</scope>
    <source>
        <strain evidence="5">m-1</strain>
    </source>
</reference>
<gene>
    <name evidence="4" type="ORF">C4900_05585</name>
</gene>
<dbReference type="Pfam" id="PF00210">
    <property type="entry name" value="Ferritin"/>
    <property type="match status" value="1"/>
</dbReference>
<evidence type="ECO:0000313" key="5">
    <source>
        <dbReference type="Proteomes" id="UP000253250"/>
    </source>
</evidence>
<dbReference type="GO" id="GO:0020037">
    <property type="term" value="F:heme binding"/>
    <property type="evidence" value="ECO:0007669"/>
    <property type="project" value="TreeGrafter"/>
</dbReference>
<dbReference type="PANTHER" id="PTHR30295">
    <property type="entry name" value="BACTERIOFERRITIN"/>
    <property type="match status" value="1"/>
</dbReference>
<dbReference type="GO" id="GO:0004322">
    <property type="term" value="F:ferroxidase activity"/>
    <property type="evidence" value="ECO:0007669"/>
    <property type="project" value="TreeGrafter"/>
</dbReference>
<protein>
    <submittedName>
        <fullName evidence="4">DNA protection protein DPS</fullName>
    </submittedName>
</protein>
<evidence type="ECO:0000256" key="1">
    <source>
        <dbReference type="ARBA" id="ARBA00022434"/>
    </source>
</evidence>
<evidence type="ECO:0000313" key="4">
    <source>
        <dbReference type="EMBL" id="RCN59190.1"/>
    </source>
</evidence>
<dbReference type="AlphaFoldDB" id="A0A1C2G2W4"/>
<dbReference type="SUPFAM" id="SSF47240">
    <property type="entry name" value="Ferritin-like"/>
    <property type="match status" value="1"/>
</dbReference>